<accession>A0A3S4CF24</accession>
<evidence type="ECO:0000313" key="2">
    <source>
        <dbReference type="Proteomes" id="UP000269998"/>
    </source>
</evidence>
<sequence length="91" mass="9950">MRASYEPVYPGVYVPSGIELTVTRLALAAWLWSRHRALVAGHSAAALGGAKWVSPALDAELIHDNRHPPAGITVRSDTVWGTRRCKSAEFR</sequence>
<dbReference type="EMBL" id="LR130759">
    <property type="protein sequence ID" value="VDM90826.1"/>
    <property type="molecule type" value="Genomic_DNA"/>
</dbReference>
<dbReference type="KEGG" id="mbai:MB901379_04435"/>
<evidence type="ECO:0000313" key="1">
    <source>
        <dbReference type="EMBL" id="VDM90826.1"/>
    </source>
</evidence>
<protein>
    <submittedName>
        <fullName evidence="1">Uncharacterized protein</fullName>
    </submittedName>
</protein>
<dbReference type="Proteomes" id="UP000269998">
    <property type="component" value="Chromosome"/>
</dbReference>
<dbReference type="AlphaFoldDB" id="A0A3S4CF24"/>
<proteinExistence type="predicted"/>
<gene>
    <name evidence="1" type="ORF">MB901379_04435</name>
</gene>
<reference evidence="2" key="1">
    <citation type="submission" date="2018-02" db="EMBL/GenBank/DDBJ databases">
        <authorList>
            <person name="Seth-Smith MB H."/>
            <person name="Seth-Smith H."/>
        </authorList>
    </citation>
    <scope>NUCLEOTIDE SEQUENCE [LARGE SCALE GENOMIC DNA]</scope>
</reference>
<organism evidence="1 2">
    <name type="scientific">Mycobacterium basiliense</name>
    <dbReference type="NCBI Taxonomy" id="2094119"/>
    <lineage>
        <taxon>Bacteria</taxon>
        <taxon>Bacillati</taxon>
        <taxon>Actinomycetota</taxon>
        <taxon>Actinomycetes</taxon>
        <taxon>Mycobacteriales</taxon>
        <taxon>Mycobacteriaceae</taxon>
        <taxon>Mycobacterium</taxon>
    </lineage>
</organism>
<keyword evidence="2" id="KW-1185">Reference proteome</keyword>
<name>A0A3S4CF24_9MYCO</name>